<protein>
    <submittedName>
        <fullName evidence="1">Uncharacterized protein</fullName>
    </submittedName>
</protein>
<proteinExistence type="predicted"/>
<evidence type="ECO:0000313" key="1">
    <source>
        <dbReference type="EMBL" id="CAN0342148.1"/>
    </source>
</evidence>
<gene>
    <name evidence="1" type="ORF">MRATA1EN22A_LOCUS16056</name>
</gene>
<sequence>MAPARARPRLARLPPGLQSGRRRPPPPAPRSRRRRLRPRLPRTAPASPRGAGRAGGGAPWRPRGWTEPDPRGHPGLDSPPTAPTGRDLSPDLGHDRDPRPQKTLDPDVDHDSGHNSAPRRHDRPWPGPHTGIAESAPLPGTIRKVTSPHTARGPSFPFPPWSLSETWPRLCIRPRPRLGSAPPRPSHRARLEPSPVRMRLVFRDSG</sequence>
<dbReference type="EMBL" id="OX596110">
    <property type="protein sequence ID" value="CAN0342148.1"/>
    <property type="molecule type" value="Genomic_DNA"/>
</dbReference>
<accession>A0AC59ZAN8</accession>
<dbReference type="Proteomes" id="UP001162501">
    <property type="component" value="Chromosome 26"/>
</dbReference>
<organism evidence="1 2">
    <name type="scientific">Rangifer tarandus platyrhynchus</name>
    <name type="common">Svalbard reindeer</name>
    <dbReference type="NCBI Taxonomy" id="3082113"/>
    <lineage>
        <taxon>Eukaryota</taxon>
        <taxon>Metazoa</taxon>
        <taxon>Chordata</taxon>
        <taxon>Craniata</taxon>
        <taxon>Vertebrata</taxon>
        <taxon>Euteleostomi</taxon>
        <taxon>Mammalia</taxon>
        <taxon>Eutheria</taxon>
        <taxon>Laurasiatheria</taxon>
        <taxon>Artiodactyla</taxon>
        <taxon>Ruminantia</taxon>
        <taxon>Pecora</taxon>
        <taxon>Cervidae</taxon>
        <taxon>Odocoileinae</taxon>
        <taxon>Rangifer</taxon>
    </lineage>
</organism>
<evidence type="ECO:0000313" key="2">
    <source>
        <dbReference type="Proteomes" id="UP001162501"/>
    </source>
</evidence>
<reference evidence="1" key="2">
    <citation type="submission" date="2025-03" db="EMBL/GenBank/DDBJ databases">
        <authorList>
            <consortium name="ELIXIR-Norway"/>
            <consortium name="Elixir Norway"/>
        </authorList>
    </citation>
    <scope>NUCLEOTIDE SEQUENCE</scope>
</reference>
<reference evidence="1" key="1">
    <citation type="submission" date="2023-05" db="EMBL/GenBank/DDBJ databases">
        <authorList>
            <consortium name="ELIXIR-Norway"/>
        </authorList>
    </citation>
    <scope>NUCLEOTIDE SEQUENCE</scope>
</reference>
<name>A0AC59ZAN8_RANTA</name>